<name>A0A182WP24_9DIPT</name>
<dbReference type="EnsemblMetazoa" id="AMIN014438-RA">
    <property type="protein sequence ID" value="AMIN014438-PA"/>
    <property type="gene ID" value="AMIN014438"/>
</dbReference>
<protein>
    <submittedName>
        <fullName evidence="1">Uncharacterized protein</fullName>
    </submittedName>
</protein>
<reference evidence="1" key="2">
    <citation type="submission" date="2020-05" db="UniProtKB">
        <authorList>
            <consortium name="EnsemblMetazoa"/>
        </authorList>
    </citation>
    <scope>IDENTIFICATION</scope>
    <source>
        <strain evidence="1">MINIMUS1</strain>
    </source>
</reference>
<dbReference type="AlphaFoldDB" id="A0A182WP24"/>
<proteinExistence type="predicted"/>
<dbReference type="VEuPathDB" id="VectorBase:AMIN014438"/>
<evidence type="ECO:0000313" key="2">
    <source>
        <dbReference type="Proteomes" id="UP000075920"/>
    </source>
</evidence>
<sequence>MQVGELAPFLLQRSVGPPVYPPEISHLQHRDIATHFTFF</sequence>
<accession>A0A182WP24</accession>
<evidence type="ECO:0000313" key="1">
    <source>
        <dbReference type="EnsemblMetazoa" id="AMIN014438-PA"/>
    </source>
</evidence>
<keyword evidence="2" id="KW-1185">Reference proteome</keyword>
<organism evidence="1 2">
    <name type="scientific">Anopheles minimus</name>
    <dbReference type="NCBI Taxonomy" id="112268"/>
    <lineage>
        <taxon>Eukaryota</taxon>
        <taxon>Metazoa</taxon>
        <taxon>Ecdysozoa</taxon>
        <taxon>Arthropoda</taxon>
        <taxon>Hexapoda</taxon>
        <taxon>Insecta</taxon>
        <taxon>Pterygota</taxon>
        <taxon>Neoptera</taxon>
        <taxon>Endopterygota</taxon>
        <taxon>Diptera</taxon>
        <taxon>Nematocera</taxon>
        <taxon>Culicoidea</taxon>
        <taxon>Culicidae</taxon>
        <taxon>Anophelinae</taxon>
        <taxon>Anopheles</taxon>
    </lineage>
</organism>
<reference evidence="2" key="1">
    <citation type="submission" date="2013-03" db="EMBL/GenBank/DDBJ databases">
        <title>The Genome Sequence of Anopheles minimus MINIMUS1.</title>
        <authorList>
            <consortium name="The Broad Institute Genomics Platform"/>
            <person name="Neafsey D.E."/>
            <person name="Walton C."/>
            <person name="Walker B."/>
            <person name="Young S.K."/>
            <person name="Zeng Q."/>
            <person name="Gargeya S."/>
            <person name="Fitzgerald M."/>
            <person name="Haas B."/>
            <person name="Abouelleil A."/>
            <person name="Allen A.W."/>
            <person name="Alvarado L."/>
            <person name="Arachchi H.M."/>
            <person name="Berlin A.M."/>
            <person name="Chapman S.B."/>
            <person name="Gainer-Dewar J."/>
            <person name="Goldberg J."/>
            <person name="Griggs A."/>
            <person name="Gujja S."/>
            <person name="Hansen M."/>
            <person name="Howarth C."/>
            <person name="Imamovic A."/>
            <person name="Ireland A."/>
            <person name="Larimer J."/>
            <person name="McCowan C."/>
            <person name="Murphy C."/>
            <person name="Pearson M."/>
            <person name="Poon T.W."/>
            <person name="Priest M."/>
            <person name="Roberts A."/>
            <person name="Saif S."/>
            <person name="Shea T."/>
            <person name="Sisk P."/>
            <person name="Sykes S."/>
            <person name="Wortman J."/>
            <person name="Nusbaum C."/>
            <person name="Birren B."/>
        </authorList>
    </citation>
    <scope>NUCLEOTIDE SEQUENCE [LARGE SCALE GENOMIC DNA]</scope>
    <source>
        <strain evidence="2">MINIMUS1</strain>
    </source>
</reference>
<dbReference type="Proteomes" id="UP000075920">
    <property type="component" value="Unassembled WGS sequence"/>
</dbReference>